<keyword evidence="3" id="KW-1185">Reference proteome</keyword>
<reference evidence="2 3" key="1">
    <citation type="submission" date="2019-10" db="EMBL/GenBank/DDBJ databases">
        <title>Two novel species isolated from a subtropical stream in China.</title>
        <authorList>
            <person name="Lu H."/>
        </authorList>
    </citation>
    <scope>NUCLEOTIDE SEQUENCE [LARGE SCALE GENOMIC DNA]</scope>
    <source>
        <strain evidence="2 3">FT29W</strain>
    </source>
</reference>
<dbReference type="AlphaFoldDB" id="A0A6A7N1A8"/>
<gene>
    <name evidence="2" type="ORF">GEV02_11745</name>
</gene>
<feature type="signal peptide" evidence="1">
    <location>
        <begin position="1"/>
        <end position="18"/>
    </location>
</feature>
<dbReference type="RefSeq" id="WP_152838172.1">
    <property type="nucleotide sequence ID" value="NZ_WHUG01000004.1"/>
</dbReference>
<evidence type="ECO:0000256" key="1">
    <source>
        <dbReference type="SAM" id="SignalP"/>
    </source>
</evidence>
<keyword evidence="1" id="KW-0732">Signal</keyword>
<feature type="chain" id="PRO_5025492577" evidence="1">
    <location>
        <begin position="19"/>
        <end position="139"/>
    </location>
</feature>
<sequence length="139" mass="15466">MIKILFISILFIAKLAFGADEITLPPEGFSSAESIRKCEVQLAQLKSYQKKVSETANGYTKIDPNADSFIYVFTTPAEPAHPAMIRITLHRMADFRHPAQSEIETFGSYAGKEDDFLAWGKRITYDLGRGFGDAVNGNK</sequence>
<accession>A0A6A7N1A8</accession>
<dbReference type="EMBL" id="WHUG01000004">
    <property type="protein sequence ID" value="MQA38827.1"/>
    <property type="molecule type" value="Genomic_DNA"/>
</dbReference>
<organism evidence="2 3">
    <name type="scientific">Rugamonas aquatica</name>
    <dbReference type="NCBI Taxonomy" id="2743357"/>
    <lineage>
        <taxon>Bacteria</taxon>
        <taxon>Pseudomonadati</taxon>
        <taxon>Pseudomonadota</taxon>
        <taxon>Betaproteobacteria</taxon>
        <taxon>Burkholderiales</taxon>
        <taxon>Oxalobacteraceae</taxon>
        <taxon>Telluria group</taxon>
        <taxon>Rugamonas</taxon>
    </lineage>
</organism>
<evidence type="ECO:0000313" key="2">
    <source>
        <dbReference type="EMBL" id="MQA38827.1"/>
    </source>
</evidence>
<evidence type="ECO:0000313" key="3">
    <source>
        <dbReference type="Proteomes" id="UP000440498"/>
    </source>
</evidence>
<dbReference type="Proteomes" id="UP000440498">
    <property type="component" value="Unassembled WGS sequence"/>
</dbReference>
<comment type="caution">
    <text evidence="2">The sequence shown here is derived from an EMBL/GenBank/DDBJ whole genome shotgun (WGS) entry which is preliminary data.</text>
</comment>
<protein>
    <submittedName>
        <fullName evidence="2">Uncharacterized protein</fullName>
    </submittedName>
</protein>
<name>A0A6A7N1A8_9BURK</name>
<proteinExistence type="predicted"/>